<accession>A0ABV8YII1</accession>
<dbReference type="Proteomes" id="UP001596012">
    <property type="component" value="Unassembled WGS sequence"/>
</dbReference>
<organism evidence="2 3">
    <name type="scientific">Streptomyces xiangluensis</name>
    <dbReference type="NCBI Taxonomy" id="2665720"/>
    <lineage>
        <taxon>Bacteria</taxon>
        <taxon>Bacillati</taxon>
        <taxon>Actinomycetota</taxon>
        <taxon>Actinomycetes</taxon>
        <taxon>Kitasatosporales</taxon>
        <taxon>Streptomycetaceae</taxon>
        <taxon>Streptomyces</taxon>
    </lineage>
</organism>
<comment type="caution">
    <text evidence="2">The sequence shown here is derived from an EMBL/GenBank/DDBJ whole genome shotgun (WGS) entry which is preliminary data.</text>
</comment>
<sequence length="48" mass="5380">MSPNSFADYHLIYAVLLITLAAVSAGDTLGIGKRWARLPFVRDTCWLR</sequence>
<protein>
    <submittedName>
        <fullName evidence="2">Uncharacterized protein</fullName>
    </submittedName>
</protein>
<keyword evidence="1" id="KW-1133">Transmembrane helix</keyword>
<dbReference type="RefSeq" id="WP_386337086.1">
    <property type="nucleotide sequence ID" value="NZ_JBHSFG010000007.1"/>
</dbReference>
<feature type="transmembrane region" description="Helical" evidence="1">
    <location>
        <begin position="12"/>
        <end position="32"/>
    </location>
</feature>
<reference evidence="3" key="1">
    <citation type="journal article" date="2019" name="Int. J. Syst. Evol. Microbiol.">
        <title>The Global Catalogue of Microorganisms (GCM) 10K type strain sequencing project: providing services to taxonomists for standard genome sequencing and annotation.</title>
        <authorList>
            <consortium name="The Broad Institute Genomics Platform"/>
            <consortium name="The Broad Institute Genome Sequencing Center for Infectious Disease"/>
            <person name="Wu L."/>
            <person name="Ma J."/>
        </authorList>
    </citation>
    <scope>NUCLEOTIDE SEQUENCE [LARGE SCALE GENOMIC DNA]</scope>
    <source>
        <strain evidence="3">DT43</strain>
    </source>
</reference>
<gene>
    <name evidence="2" type="ORF">ACFPH6_03425</name>
</gene>
<keyword evidence="1" id="KW-0812">Transmembrane</keyword>
<keyword evidence="1" id="KW-0472">Membrane</keyword>
<dbReference type="EMBL" id="JBHSFG010000007">
    <property type="protein sequence ID" value="MFC4463658.1"/>
    <property type="molecule type" value="Genomic_DNA"/>
</dbReference>
<proteinExistence type="predicted"/>
<evidence type="ECO:0000313" key="3">
    <source>
        <dbReference type="Proteomes" id="UP001596012"/>
    </source>
</evidence>
<evidence type="ECO:0000313" key="2">
    <source>
        <dbReference type="EMBL" id="MFC4463658.1"/>
    </source>
</evidence>
<name>A0ABV8YII1_9ACTN</name>
<evidence type="ECO:0000256" key="1">
    <source>
        <dbReference type="SAM" id="Phobius"/>
    </source>
</evidence>
<keyword evidence="3" id="KW-1185">Reference proteome</keyword>